<dbReference type="SUPFAM" id="SSF103473">
    <property type="entry name" value="MFS general substrate transporter"/>
    <property type="match status" value="1"/>
</dbReference>
<dbReference type="InterPro" id="IPR018456">
    <property type="entry name" value="PTR2_symporter_CS"/>
</dbReference>
<evidence type="ECO:0000313" key="9">
    <source>
        <dbReference type="Proteomes" id="UP000557566"/>
    </source>
</evidence>
<evidence type="ECO:0000256" key="6">
    <source>
        <dbReference type="SAM" id="MobiDB-lite"/>
    </source>
</evidence>
<dbReference type="Gene3D" id="1.20.1250.20">
    <property type="entry name" value="MFS general substrate transporter like domains"/>
    <property type="match status" value="1"/>
</dbReference>
<evidence type="ECO:0000256" key="2">
    <source>
        <dbReference type="ARBA" id="ARBA00005982"/>
    </source>
</evidence>
<gene>
    <name evidence="8" type="ORF">G6O67_002442</name>
</gene>
<reference evidence="8 9" key="1">
    <citation type="journal article" date="2020" name="Genome Biol. Evol.">
        <title>A new high-quality draft genome assembly of the Chinese cordyceps Ophiocordyceps sinensis.</title>
        <authorList>
            <person name="Shu R."/>
            <person name="Zhang J."/>
            <person name="Meng Q."/>
            <person name="Zhang H."/>
            <person name="Zhou G."/>
            <person name="Li M."/>
            <person name="Wu P."/>
            <person name="Zhao Y."/>
            <person name="Chen C."/>
            <person name="Qin Q."/>
        </authorList>
    </citation>
    <scope>NUCLEOTIDE SEQUENCE [LARGE SCALE GENOMIC DNA]</scope>
    <source>
        <strain evidence="8 9">IOZ07</strain>
    </source>
</reference>
<feature type="transmembrane region" description="Helical" evidence="7">
    <location>
        <begin position="260"/>
        <end position="281"/>
    </location>
</feature>
<feature type="region of interest" description="Disordered" evidence="6">
    <location>
        <begin position="1"/>
        <end position="49"/>
    </location>
</feature>
<dbReference type="InterPro" id="IPR036259">
    <property type="entry name" value="MFS_trans_sf"/>
</dbReference>
<organism evidence="8 9">
    <name type="scientific">Ophiocordyceps sinensis</name>
    <dbReference type="NCBI Taxonomy" id="72228"/>
    <lineage>
        <taxon>Eukaryota</taxon>
        <taxon>Fungi</taxon>
        <taxon>Dikarya</taxon>
        <taxon>Ascomycota</taxon>
        <taxon>Pezizomycotina</taxon>
        <taxon>Sordariomycetes</taxon>
        <taxon>Hypocreomycetidae</taxon>
        <taxon>Hypocreales</taxon>
        <taxon>Ophiocordycipitaceae</taxon>
        <taxon>Ophiocordyceps</taxon>
    </lineage>
</organism>
<comment type="caution">
    <text evidence="8">The sequence shown here is derived from an EMBL/GenBank/DDBJ whole genome shotgun (WGS) entry which is preliminary data.</text>
</comment>
<comment type="subcellular location">
    <subcellularLocation>
        <location evidence="1">Membrane</location>
        <topology evidence="1">Multi-pass membrane protein</topology>
    </subcellularLocation>
</comment>
<keyword evidence="4 7" id="KW-1133">Transmembrane helix</keyword>
<dbReference type="EMBL" id="JAAVMX010000003">
    <property type="protein sequence ID" value="KAF4510565.1"/>
    <property type="molecule type" value="Genomic_DNA"/>
</dbReference>
<feature type="transmembrane region" description="Helical" evidence="7">
    <location>
        <begin position="450"/>
        <end position="474"/>
    </location>
</feature>
<sequence length="564" mass="61112">MASQDPALRAAAPESAVPRPETEKGQLQDCTPQTISASEGEDGAGPSDDELTTLRRVADRVSIAIYLVGAAEVAERFAFRCLTGPLQNYVEHPYNGGRYSETGNRPGALGKGQAAATAIGFIFETWCFLTPLFGAIIADSWLGRFKTIFGGAIVSACGFIILFATSLPASLVAGAGLPGLIVALFVIGLGTGGIKSNVGPLIADQYSGKSRRLKTLKSGERVILDPDITIQSIFSTYYWLINIGSSSMLLATWIELKVGFWATFLIALSFYVAALIVLVLGRNKYVMVPPQGSDIPRAFQAVWIGMKHWDMDKAKPSYLAQHGHSPVPWTDRFVDEIKIALVACRVFAFLPVFWVCIGQTSGNTISLAARTNTYGLPNDFMGGFNPVAIIIMIPVLDHIIYPTLRRFGIHFRPVTRITFGFAALAGAVAFAAGTQAMVYKRPNKEVSFLWVLPIFILSAMSEVFALVSAVEFAYTKAPSTMKSFVSALNLLTGSIGALIGFALSPTSTYTKVLVQFVVLAAIMGLLTPIFYLLFRKYNKEEERMNQLERRAREEPEAPAGASVA</sequence>
<feature type="transmembrane region" description="Helical" evidence="7">
    <location>
        <begin position="237"/>
        <end position="254"/>
    </location>
</feature>
<feature type="transmembrane region" description="Helical" evidence="7">
    <location>
        <begin position="486"/>
        <end position="506"/>
    </location>
</feature>
<dbReference type="InterPro" id="IPR000109">
    <property type="entry name" value="POT_fam"/>
</dbReference>
<dbReference type="GO" id="GO:0016020">
    <property type="term" value="C:membrane"/>
    <property type="evidence" value="ECO:0007669"/>
    <property type="project" value="UniProtKB-SubCell"/>
</dbReference>
<evidence type="ECO:0000313" key="8">
    <source>
        <dbReference type="EMBL" id="KAF4510565.1"/>
    </source>
</evidence>
<keyword evidence="5 7" id="KW-0472">Membrane</keyword>
<feature type="transmembrane region" description="Helical" evidence="7">
    <location>
        <begin position="114"/>
        <end position="136"/>
    </location>
</feature>
<feature type="compositionally biased region" description="Polar residues" evidence="6">
    <location>
        <begin position="28"/>
        <end position="37"/>
    </location>
</feature>
<dbReference type="Pfam" id="PF00854">
    <property type="entry name" value="PTR2"/>
    <property type="match status" value="1"/>
</dbReference>
<evidence type="ECO:0000256" key="1">
    <source>
        <dbReference type="ARBA" id="ARBA00004141"/>
    </source>
</evidence>
<keyword evidence="3 7" id="KW-0812">Transmembrane</keyword>
<feature type="transmembrane region" description="Helical" evidence="7">
    <location>
        <begin position="339"/>
        <end position="360"/>
    </location>
</feature>
<accession>A0A8H4PU65</accession>
<dbReference type="Proteomes" id="UP000557566">
    <property type="component" value="Unassembled WGS sequence"/>
</dbReference>
<feature type="compositionally biased region" description="Acidic residues" evidence="6">
    <location>
        <begin position="39"/>
        <end position="49"/>
    </location>
</feature>
<evidence type="ECO:0000256" key="5">
    <source>
        <dbReference type="ARBA" id="ARBA00023136"/>
    </source>
</evidence>
<keyword evidence="9" id="KW-1185">Reference proteome</keyword>
<dbReference type="PANTHER" id="PTHR11654">
    <property type="entry name" value="OLIGOPEPTIDE TRANSPORTER-RELATED"/>
    <property type="match status" value="1"/>
</dbReference>
<evidence type="ECO:0000256" key="7">
    <source>
        <dbReference type="SAM" id="Phobius"/>
    </source>
</evidence>
<proteinExistence type="inferred from homology"/>
<evidence type="ECO:0000256" key="3">
    <source>
        <dbReference type="ARBA" id="ARBA00022692"/>
    </source>
</evidence>
<dbReference type="PROSITE" id="PS01022">
    <property type="entry name" value="PTR2_1"/>
    <property type="match status" value="1"/>
</dbReference>
<evidence type="ECO:0008006" key="10">
    <source>
        <dbReference type="Google" id="ProtNLM"/>
    </source>
</evidence>
<dbReference type="GO" id="GO:0006857">
    <property type="term" value="P:oligopeptide transport"/>
    <property type="evidence" value="ECO:0007669"/>
    <property type="project" value="InterPro"/>
</dbReference>
<dbReference type="OrthoDB" id="8904098at2759"/>
<feature type="transmembrane region" description="Helical" evidence="7">
    <location>
        <begin position="413"/>
        <end position="438"/>
    </location>
</feature>
<evidence type="ECO:0000256" key="4">
    <source>
        <dbReference type="ARBA" id="ARBA00022989"/>
    </source>
</evidence>
<feature type="transmembrane region" description="Helical" evidence="7">
    <location>
        <begin position="148"/>
        <end position="165"/>
    </location>
</feature>
<name>A0A8H4PU65_9HYPO</name>
<feature type="transmembrane region" description="Helical" evidence="7">
    <location>
        <begin position="380"/>
        <end position="401"/>
    </location>
</feature>
<protein>
    <recommendedName>
        <fullName evidence="10">Oligopeptide transporter</fullName>
    </recommendedName>
</protein>
<dbReference type="GO" id="GO:0022857">
    <property type="term" value="F:transmembrane transporter activity"/>
    <property type="evidence" value="ECO:0007669"/>
    <property type="project" value="InterPro"/>
</dbReference>
<dbReference type="AlphaFoldDB" id="A0A8H4PU65"/>
<comment type="similarity">
    <text evidence="2">Belongs to the major facilitator superfamily. Proton-dependent oligopeptide transporter (POT/PTR) (TC 2.A.17) family.</text>
</comment>
<feature type="transmembrane region" description="Helical" evidence="7">
    <location>
        <begin position="512"/>
        <end position="534"/>
    </location>
</feature>